<dbReference type="Gene3D" id="1.10.238.10">
    <property type="entry name" value="EF-hand"/>
    <property type="match status" value="2"/>
</dbReference>
<evidence type="ECO:0000256" key="2">
    <source>
        <dbReference type="ARBA" id="ARBA00022737"/>
    </source>
</evidence>
<dbReference type="InterPro" id="IPR011992">
    <property type="entry name" value="EF-hand-dom_pair"/>
</dbReference>
<evidence type="ECO:0000259" key="5">
    <source>
        <dbReference type="PROSITE" id="PS50222"/>
    </source>
</evidence>
<dbReference type="OrthoDB" id="293274at2759"/>
<dbReference type="PROSITE" id="PS50222">
    <property type="entry name" value="EF_HAND_2"/>
    <property type="match status" value="5"/>
</dbReference>
<feature type="compositionally biased region" description="Basic residues" evidence="4">
    <location>
        <begin position="1273"/>
        <end position="1282"/>
    </location>
</feature>
<dbReference type="InterPro" id="IPR051581">
    <property type="entry name" value="Ca-bind"/>
</dbReference>
<dbReference type="PROSITE" id="PS00018">
    <property type="entry name" value="EF_HAND_1"/>
    <property type="match status" value="3"/>
</dbReference>
<proteinExistence type="predicted"/>
<evidence type="ECO:0000256" key="1">
    <source>
        <dbReference type="ARBA" id="ARBA00022723"/>
    </source>
</evidence>
<dbReference type="Proteomes" id="UP000654075">
    <property type="component" value="Unassembled WGS sequence"/>
</dbReference>
<feature type="region of interest" description="Disordered" evidence="4">
    <location>
        <begin position="1257"/>
        <end position="1288"/>
    </location>
</feature>
<feature type="domain" description="EF-hand" evidence="5">
    <location>
        <begin position="899"/>
        <end position="922"/>
    </location>
</feature>
<feature type="compositionally biased region" description="Basic and acidic residues" evidence="4">
    <location>
        <begin position="1707"/>
        <end position="1718"/>
    </location>
</feature>
<feature type="region of interest" description="Disordered" evidence="4">
    <location>
        <begin position="1073"/>
        <end position="1101"/>
    </location>
</feature>
<name>A0A813FTB1_POLGL</name>
<dbReference type="GO" id="GO:0005509">
    <property type="term" value="F:calcium ion binding"/>
    <property type="evidence" value="ECO:0007669"/>
    <property type="project" value="InterPro"/>
</dbReference>
<dbReference type="PANTHER" id="PTHR34524:SF6">
    <property type="entry name" value="CALCYPHOSINE LIKE"/>
    <property type="match status" value="1"/>
</dbReference>
<evidence type="ECO:0000313" key="7">
    <source>
        <dbReference type="Proteomes" id="UP000654075"/>
    </source>
</evidence>
<feature type="compositionally biased region" description="Low complexity" evidence="4">
    <location>
        <begin position="1734"/>
        <end position="1749"/>
    </location>
</feature>
<dbReference type="PANTHER" id="PTHR34524">
    <property type="entry name" value="CALCYPHOSIN"/>
    <property type="match status" value="1"/>
</dbReference>
<feature type="compositionally biased region" description="Low complexity" evidence="4">
    <location>
        <begin position="1073"/>
        <end position="1086"/>
    </location>
</feature>
<organism evidence="6 7">
    <name type="scientific">Polarella glacialis</name>
    <name type="common">Dinoflagellate</name>
    <dbReference type="NCBI Taxonomy" id="89957"/>
    <lineage>
        <taxon>Eukaryota</taxon>
        <taxon>Sar</taxon>
        <taxon>Alveolata</taxon>
        <taxon>Dinophyceae</taxon>
        <taxon>Suessiales</taxon>
        <taxon>Suessiaceae</taxon>
        <taxon>Polarella</taxon>
    </lineage>
</organism>
<feature type="region of interest" description="Disordered" evidence="4">
    <location>
        <begin position="586"/>
        <end position="626"/>
    </location>
</feature>
<dbReference type="SMART" id="SM00054">
    <property type="entry name" value="EFh"/>
    <property type="match status" value="6"/>
</dbReference>
<keyword evidence="2" id="KW-0677">Repeat</keyword>
<dbReference type="EMBL" id="CAJNNV010025764">
    <property type="protein sequence ID" value="CAE8615995.1"/>
    <property type="molecule type" value="Genomic_DNA"/>
</dbReference>
<dbReference type="SUPFAM" id="SSF47473">
    <property type="entry name" value="EF-hand"/>
    <property type="match status" value="4"/>
</dbReference>
<feature type="domain" description="EF-hand" evidence="5">
    <location>
        <begin position="256"/>
        <end position="281"/>
    </location>
</feature>
<feature type="domain" description="EF-hand" evidence="5">
    <location>
        <begin position="151"/>
        <end position="174"/>
    </location>
</feature>
<gene>
    <name evidence="6" type="ORF">PGLA1383_LOCUS33698</name>
</gene>
<reference evidence="6" key="1">
    <citation type="submission" date="2021-02" db="EMBL/GenBank/DDBJ databases">
        <authorList>
            <person name="Dougan E. K."/>
            <person name="Rhodes N."/>
            <person name="Thang M."/>
            <person name="Chan C."/>
        </authorList>
    </citation>
    <scope>NUCLEOTIDE SEQUENCE</scope>
</reference>
<feature type="compositionally biased region" description="Low complexity" evidence="4">
    <location>
        <begin position="1834"/>
        <end position="1851"/>
    </location>
</feature>
<feature type="domain" description="EF-hand" evidence="5">
    <location>
        <begin position="452"/>
        <end position="477"/>
    </location>
</feature>
<protein>
    <recommendedName>
        <fullName evidence="5">EF-hand domain-containing protein</fullName>
    </recommendedName>
</protein>
<feature type="region of interest" description="Disordered" evidence="4">
    <location>
        <begin position="690"/>
        <end position="718"/>
    </location>
</feature>
<evidence type="ECO:0000313" key="6">
    <source>
        <dbReference type="EMBL" id="CAE8615995.1"/>
    </source>
</evidence>
<feature type="compositionally biased region" description="Basic and acidic residues" evidence="4">
    <location>
        <begin position="1778"/>
        <end position="1788"/>
    </location>
</feature>
<evidence type="ECO:0000256" key="3">
    <source>
        <dbReference type="ARBA" id="ARBA00022837"/>
    </source>
</evidence>
<feature type="region of interest" description="Disordered" evidence="4">
    <location>
        <begin position="1695"/>
        <end position="1870"/>
    </location>
</feature>
<dbReference type="InterPro" id="IPR002048">
    <property type="entry name" value="EF_hand_dom"/>
</dbReference>
<comment type="caution">
    <text evidence="6">The sequence shown here is derived from an EMBL/GenBank/DDBJ whole genome shotgun (WGS) entry which is preliminary data.</text>
</comment>
<keyword evidence="7" id="KW-1185">Reference proteome</keyword>
<feature type="domain" description="EF-hand" evidence="5">
    <location>
        <begin position="72"/>
        <end position="98"/>
    </location>
</feature>
<keyword evidence="3" id="KW-0106">Calcium</keyword>
<sequence length="1870" mass="202220">ALKPNLSSTALEFLDRQAKHRSFSLRQGLSKCQIEVRREMHSSDDVKFWGAKGVPGFLTYLNKKFGSIVMGWRALDEDNNGRLTFYEFCNACRRMGYHGNLKKLWHDLDQNLNGSVSLAELDPEAGRLLGEFKLALMNEYGDMVTAWTKGLDTNGSGRIDEPEVEAAVKKLGLKLDPKRLYTMLRSSPAKATKGVTLKVPWPQDVQGHQRTGAAIAWRQELRNQDKDIKKVGLHDVKDFRRALIGTCGSLRSAWQQVLDIDGNGRVPFAEFCQAFHRLGYHGPIRELFSQLDSSGKGYMLFGDLDRSCDKARLLAWLKELDARGTGFCSKTDFLRNVGFTGDAAKLFRKLQPETGRRLITLRDFDTKAYLALSRGDYRMLSESNKPAERSLLYMRQSSGFFHQIRRAWDASDREEFAKACHAEEPDWVIDTVEEFELLCLRKYGSITQAWRQCLDWDHNGRLTFNELCAACRRLGYAGDLKALWAEFGGKERGHLTLKELDPQADELIKSFLELLTLRYGHLDIAWKKGFGKDPHDTLDRGELEKALAVLGYPHSAKKLFKALIPDKGKVLLTIWDLDPSCSRERARGGGAAAGAVSEPKSPGHVGKRGHTLGAEDGTVGPPAGPSAGAVSWVKHLRNAMRNQFGSTTAAWRAALGLQSEAPFVQFGRILRECQFQGSVKELWREISSTAEKAGTAEDPASRGKDAEASPPGGENDLSMTSLAAIDPQVQAIVNSTRECLLARFGTLLKAWKQCMAVARQKKAESCNKDGLANAQNGAGVAKGQPRIDEANFDSFCQHFELDLKNPQRSFKLLLARPMQQRCLVMGDFEALLLGVPVADRPTVWGEADPIPPEVVSRQFFEQQQKDFSSKNKAVTSLDGFRAMLIKQFGSLWSAWRNFLDEDRNGVLTQQEFGKCCQQYGFRSVNAVWSLLDAAQTGQISLSNLDPAVTELFGELDCLLNERYGSVRKGWTKCFENPEPRSPQVDQKKFVRQCKVLGFSGNAAQLYKLVRPESGRHSAWEDGLAQLLGPKAEGVELVPHSTAELAKVMEAGAPELASSNVPFSPSFSGGRAAATASSLTAGSKSSSQEPPSELAQARGPVGLLQLPRTRGERLRHLEVLDRVPFGLVPAYEERMAFHGRQQSAQAGVKGPIGKLLRRHRKACVERRHDPMLWDTIVASLREEAHRLSAADLGIALACLVKADYRRDSPLVAELLRRLSAQTSAPSAPAAPPAQDSVASLGGTAAAAALQAKQRAAAEAELASPKSGAEAAASGRKHTRKRGKGYPSLPPSEHALVSSLAAVQHYSLGKSCADDIARICARAIKGCSALSGKVLCRLVHYAGGLAADASKDGGPAGRLLLGVAFAVDAPSSPWFEALRDRLLLGGVALLQFSHGELAGLANSFAKLSEAAKLGHLEFFDRLGRQLAFTGDSMSLRSACVALNAFAQACEGLLPVLLHSRDCDMRQLAMLAHAHVRVGLHQSSLLPMVWDRASRLASTSDAQSVSLMLFAVTKAAGGDVRLSSKLLQALGRPSDAQTVAVTAYSLARGGCAELLAELVEPGLWRVLAEKGEQGLTHLSLTEAANLASAFAQVAQTAAAGGVQDRGCLRGDAMHSSCLHGTALVKLGARDEDLLQALSVAQRTTSAGEYVSAPDEIRVRKEQHLSWTQDGSTGQAQDFILVEDSCGVLLITAIEEEGSKDVPASEPEAGLQKEELEPKQESQAELDATPLSVPPSPGTTATTIPTTATTTTPAVPPSPREDELDAAAHQAMPVPPPAPEDAGGHQVEHFPADGEDNSAATAGGEDAGGNFPASGKDNTAATAGGEPEVELGGPAESQQAAGGPEPQQAAEPQQDAAERSQTFEEPEEDNKSGT</sequence>
<keyword evidence="1" id="KW-0479">Metal-binding</keyword>
<feature type="non-terminal residue" evidence="6">
    <location>
        <position position="1870"/>
    </location>
</feature>
<accession>A0A813FTB1</accession>
<dbReference type="InterPro" id="IPR018247">
    <property type="entry name" value="EF_Hand_1_Ca_BS"/>
</dbReference>
<evidence type="ECO:0000256" key="4">
    <source>
        <dbReference type="SAM" id="MobiDB-lite"/>
    </source>
</evidence>